<dbReference type="EMBL" id="OBMM01000004">
    <property type="protein sequence ID" value="SOC24582.1"/>
    <property type="molecule type" value="Genomic_DNA"/>
</dbReference>
<evidence type="ECO:0000313" key="4">
    <source>
        <dbReference type="Proteomes" id="UP000219068"/>
    </source>
</evidence>
<dbReference type="Pfam" id="PF07506">
    <property type="entry name" value="RepB"/>
    <property type="match status" value="1"/>
</dbReference>
<proteinExistence type="predicted"/>
<feature type="domain" description="RepB plasmid partition" evidence="2">
    <location>
        <begin position="114"/>
        <end position="296"/>
    </location>
</feature>
<feature type="coiled-coil region" evidence="1">
    <location>
        <begin position="230"/>
        <end position="257"/>
    </location>
</feature>
<reference evidence="3 4" key="1">
    <citation type="submission" date="2017-08" db="EMBL/GenBank/DDBJ databases">
        <authorList>
            <person name="de Groot N.N."/>
        </authorList>
    </citation>
    <scope>NUCLEOTIDE SEQUENCE [LARGE SCALE GENOMIC DNA]</scope>
    <source>
        <strain evidence="3 4">USBA 78</strain>
    </source>
</reference>
<gene>
    <name evidence="3" type="ORF">SAMN05428964_104356</name>
</gene>
<dbReference type="RefSeq" id="WP_097052520.1">
    <property type="nucleotide sequence ID" value="NZ_OBMM01000004.1"/>
</dbReference>
<keyword evidence="1" id="KW-0175">Coiled coil</keyword>
<dbReference type="InterPro" id="IPR036086">
    <property type="entry name" value="ParB/Sulfiredoxin_sf"/>
</dbReference>
<dbReference type="SUPFAM" id="SSF109709">
    <property type="entry name" value="KorB DNA-binding domain-like"/>
    <property type="match status" value="1"/>
</dbReference>
<evidence type="ECO:0000313" key="3">
    <source>
        <dbReference type="EMBL" id="SOC24582.1"/>
    </source>
</evidence>
<evidence type="ECO:0000256" key="1">
    <source>
        <dbReference type="SAM" id="Coils"/>
    </source>
</evidence>
<dbReference type="InterPro" id="IPR011111">
    <property type="entry name" value="Plasmid_RepB"/>
</dbReference>
<dbReference type="AlphaFoldDB" id="A0A285TQJ6"/>
<dbReference type="Gene3D" id="1.10.10.2830">
    <property type="match status" value="1"/>
</dbReference>
<organism evidence="3 4">
    <name type="scientific">Thalassospira xiamenensis</name>
    <dbReference type="NCBI Taxonomy" id="220697"/>
    <lineage>
        <taxon>Bacteria</taxon>
        <taxon>Pseudomonadati</taxon>
        <taxon>Pseudomonadota</taxon>
        <taxon>Alphaproteobacteria</taxon>
        <taxon>Rhodospirillales</taxon>
        <taxon>Thalassospiraceae</taxon>
        <taxon>Thalassospira</taxon>
    </lineage>
</organism>
<sequence>MTDDTVKSERNDHKRVRSAFENESKFLNVAEIVPLKTMRPGTKESHKYQQILSTTRAVGLVEQPAVIANPKQPGQYFLLDGHLRIEALKDLGISEVECLIATDDETYTYNKKINRIPPIQEHRMILRAIKRGVTEEMIAEALCLDVQTIKKRKRLLEGICEDAVNILKDSHCPAASFDILKRLTPMRQIEAAELMIGQKNFTVVFARAILASTPEDMLVDPRKKKRTGDRAITAEQISRMERELASLQVQVKSVEDTYGIDNLHLTVAKGYIRKLIGNAQVVRWLSQHRQEYLSEFQSVAEIERIAPVTSAAE</sequence>
<evidence type="ECO:0000259" key="2">
    <source>
        <dbReference type="Pfam" id="PF07506"/>
    </source>
</evidence>
<dbReference type="SUPFAM" id="SSF110849">
    <property type="entry name" value="ParB/Sulfiredoxin"/>
    <property type="match status" value="1"/>
</dbReference>
<name>A0A285TQJ6_9PROT</name>
<protein>
    <submittedName>
        <fullName evidence="3">Chromosome segregation protein Spo0J, contains ParB-like nuclease domain</fullName>
    </submittedName>
</protein>
<dbReference type="Proteomes" id="UP000219068">
    <property type="component" value="Unassembled WGS sequence"/>
</dbReference>
<dbReference type="Gene3D" id="3.90.1530.10">
    <property type="entry name" value="Conserved hypothetical protein from pyrococcus furiosus pfu- 392566-001, ParB domain"/>
    <property type="match status" value="1"/>
</dbReference>
<accession>A0A285TQJ6</accession>